<name>A0ABR3F174_9AGAR</name>
<feature type="non-terminal residue" evidence="3">
    <location>
        <position position="1"/>
    </location>
</feature>
<feature type="compositionally biased region" description="Low complexity" evidence="1">
    <location>
        <begin position="185"/>
        <end position="194"/>
    </location>
</feature>
<feature type="transmembrane region" description="Helical" evidence="2">
    <location>
        <begin position="53"/>
        <end position="77"/>
    </location>
</feature>
<accession>A0ABR3F174</accession>
<protein>
    <submittedName>
        <fullName evidence="3">Uncharacterized protein</fullName>
    </submittedName>
</protein>
<evidence type="ECO:0000256" key="2">
    <source>
        <dbReference type="SAM" id="Phobius"/>
    </source>
</evidence>
<feature type="compositionally biased region" description="Polar residues" evidence="1">
    <location>
        <begin position="146"/>
        <end position="155"/>
    </location>
</feature>
<dbReference type="Proteomes" id="UP001465976">
    <property type="component" value="Unassembled WGS sequence"/>
</dbReference>
<organism evidence="3 4">
    <name type="scientific">Marasmius crinis-equi</name>
    <dbReference type="NCBI Taxonomy" id="585013"/>
    <lineage>
        <taxon>Eukaryota</taxon>
        <taxon>Fungi</taxon>
        <taxon>Dikarya</taxon>
        <taxon>Basidiomycota</taxon>
        <taxon>Agaricomycotina</taxon>
        <taxon>Agaricomycetes</taxon>
        <taxon>Agaricomycetidae</taxon>
        <taxon>Agaricales</taxon>
        <taxon>Marasmiineae</taxon>
        <taxon>Marasmiaceae</taxon>
        <taxon>Marasmius</taxon>
    </lineage>
</organism>
<gene>
    <name evidence="3" type="ORF">V5O48_013153</name>
</gene>
<comment type="caution">
    <text evidence="3">The sequence shown here is derived from an EMBL/GenBank/DDBJ whole genome shotgun (WGS) entry which is preliminary data.</text>
</comment>
<keyword evidence="2" id="KW-0812">Transmembrane</keyword>
<feature type="region of interest" description="Disordered" evidence="1">
    <location>
        <begin position="169"/>
        <end position="207"/>
    </location>
</feature>
<evidence type="ECO:0000256" key="1">
    <source>
        <dbReference type="SAM" id="MobiDB-lite"/>
    </source>
</evidence>
<proteinExistence type="predicted"/>
<feature type="compositionally biased region" description="Basic and acidic residues" evidence="1">
    <location>
        <begin position="120"/>
        <end position="136"/>
    </location>
</feature>
<evidence type="ECO:0000313" key="3">
    <source>
        <dbReference type="EMBL" id="KAL0568828.1"/>
    </source>
</evidence>
<dbReference type="EMBL" id="JBAHYK010001251">
    <property type="protein sequence ID" value="KAL0568828.1"/>
    <property type="molecule type" value="Genomic_DNA"/>
</dbReference>
<keyword evidence="2" id="KW-0472">Membrane</keyword>
<reference evidence="3 4" key="1">
    <citation type="submission" date="2024-02" db="EMBL/GenBank/DDBJ databases">
        <title>A draft genome for the cacao thread blight pathogen Marasmius crinis-equi.</title>
        <authorList>
            <person name="Cohen S.P."/>
            <person name="Baruah I.K."/>
            <person name="Amoako-Attah I."/>
            <person name="Bukari Y."/>
            <person name="Meinhardt L.W."/>
            <person name="Bailey B.A."/>
        </authorList>
    </citation>
    <scope>NUCLEOTIDE SEQUENCE [LARGE SCALE GENOMIC DNA]</scope>
    <source>
        <strain evidence="3 4">GH-76</strain>
    </source>
</reference>
<feature type="region of interest" description="Disordered" evidence="1">
    <location>
        <begin position="120"/>
        <end position="156"/>
    </location>
</feature>
<keyword evidence="2" id="KW-1133">Transmembrane helix</keyword>
<keyword evidence="4" id="KW-1185">Reference proteome</keyword>
<sequence>TSESESEFIDRPQHPAPIVTDFNHPADTKYLIIIENRTSSKAGDSSSDGPHRVIIILGCITGVLVLAGVSGGLLLLWKRRRRQKSNRDFFEHIGRDSWSISPYPTPGAIFVAEMRPKDMHEGLSNEPQRSESRGSDTQDTDEASEARTSSSTRLQKSILRELRELRALLRGRRTRPADSGGSSGQSGTASRRGSLAGTMPPPYSEAL</sequence>
<evidence type="ECO:0000313" key="4">
    <source>
        <dbReference type="Proteomes" id="UP001465976"/>
    </source>
</evidence>